<comment type="caution">
    <text evidence="6">The sequence shown here is derived from an EMBL/GenBank/DDBJ whole genome shotgun (WGS) entry which is preliminary data.</text>
</comment>
<keyword evidence="7" id="KW-1185">Reference proteome</keyword>
<feature type="region of interest" description="Disordered" evidence="4">
    <location>
        <begin position="230"/>
        <end position="279"/>
    </location>
</feature>
<comment type="similarity">
    <text evidence="1">Belongs to the proteasome inhibitor PI31 family.</text>
</comment>
<dbReference type="GO" id="GO:0043161">
    <property type="term" value="P:proteasome-mediated ubiquitin-dependent protein catabolic process"/>
    <property type="evidence" value="ECO:0007669"/>
    <property type="project" value="InterPro"/>
</dbReference>
<evidence type="ECO:0000256" key="2">
    <source>
        <dbReference type="ARBA" id="ARBA00015575"/>
    </source>
</evidence>
<dbReference type="PANTHER" id="PTHR13266">
    <property type="entry name" value="PROTEASOME INHIBITOR"/>
    <property type="match status" value="1"/>
</dbReference>
<keyword evidence="3" id="KW-0647">Proteasome</keyword>
<reference evidence="6" key="2">
    <citation type="journal article" date="2023" name="BMC Genomics">
        <title>Pest status, molecular evolution, and epigenetic factors derived from the genome assembly of Frankliniella fusca, a thysanopteran phytovirus vector.</title>
        <authorList>
            <person name="Catto M.A."/>
            <person name="Labadie P.E."/>
            <person name="Jacobson A.L."/>
            <person name="Kennedy G.G."/>
            <person name="Srinivasan R."/>
            <person name="Hunt B.G."/>
        </authorList>
    </citation>
    <scope>NUCLEOTIDE SEQUENCE</scope>
    <source>
        <strain evidence="6">PL_HMW_Pooled</strain>
    </source>
</reference>
<evidence type="ECO:0000256" key="3">
    <source>
        <dbReference type="ARBA" id="ARBA00022942"/>
    </source>
</evidence>
<dbReference type="EMBL" id="JAHWGI010001418">
    <property type="protein sequence ID" value="KAK3931147.1"/>
    <property type="molecule type" value="Genomic_DNA"/>
</dbReference>
<accession>A0AAE1LUS7</accession>
<dbReference type="Gene3D" id="3.40.1000.30">
    <property type="match status" value="1"/>
</dbReference>
<dbReference type="GO" id="GO:0070628">
    <property type="term" value="F:proteasome binding"/>
    <property type="evidence" value="ECO:0007669"/>
    <property type="project" value="InterPro"/>
</dbReference>
<reference evidence="6" key="1">
    <citation type="submission" date="2021-07" db="EMBL/GenBank/DDBJ databases">
        <authorList>
            <person name="Catto M.A."/>
            <person name="Jacobson A."/>
            <person name="Kennedy G."/>
            <person name="Labadie P."/>
            <person name="Hunt B.G."/>
            <person name="Srinivasan R."/>
        </authorList>
    </citation>
    <scope>NUCLEOTIDE SEQUENCE</scope>
    <source>
        <strain evidence="6">PL_HMW_Pooled</strain>
        <tissue evidence="6">Head</tissue>
    </source>
</reference>
<gene>
    <name evidence="6" type="ORF">KUF71_025127</name>
</gene>
<feature type="region of interest" description="Disordered" evidence="4">
    <location>
        <begin position="150"/>
        <end position="176"/>
    </location>
</feature>
<evidence type="ECO:0000259" key="5">
    <source>
        <dbReference type="Pfam" id="PF11566"/>
    </source>
</evidence>
<dbReference type="GO" id="GO:0004866">
    <property type="term" value="F:endopeptidase inhibitor activity"/>
    <property type="evidence" value="ECO:0007669"/>
    <property type="project" value="InterPro"/>
</dbReference>
<dbReference type="InterPro" id="IPR045128">
    <property type="entry name" value="PI31-like"/>
</dbReference>
<organism evidence="6 7">
    <name type="scientific">Frankliniella fusca</name>
    <dbReference type="NCBI Taxonomy" id="407009"/>
    <lineage>
        <taxon>Eukaryota</taxon>
        <taxon>Metazoa</taxon>
        <taxon>Ecdysozoa</taxon>
        <taxon>Arthropoda</taxon>
        <taxon>Hexapoda</taxon>
        <taxon>Insecta</taxon>
        <taxon>Pterygota</taxon>
        <taxon>Neoptera</taxon>
        <taxon>Paraneoptera</taxon>
        <taxon>Thysanoptera</taxon>
        <taxon>Terebrantia</taxon>
        <taxon>Thripoidea</taxon>
        <taxon>Thripidae</taxon>
        <taxon>Frankliniella</taxon>
    </lineage>
</organism>
<proteinExistence type="inferred from homology"/>
<dbReference type="AlphaFoldDB" id="A0AAE1LUS7"/>
<name>A0AAE1LUS7_9NEOP</name>
<evidence type="ECO:0000256" key="4">
    <source>
        <dbReference type="SAM" id="MobiDB-lite"/>
    </source>
</evidence>
<dbReference type="PANTHER" id="PTHR13266:SF1">
    <property type="entry name" value="PROTEASOME INHIBITOR PI31 SUBUNIT"/>
    <property type="match status" value="1"/>
</dbReference>
<feature type="domain" description="PI31 proteasome regulator N-terminal" evidence="5">
    <location>
        <begin position="17"/>
        <end position="149"/>
    </location>
</feature>
<dbReference type="Pfam" id="PF11566">
    <property type="entry name" value="PI31_Prot_N"/>
    <property type="match status" value="1"/>
</dbReference>
<dbReference type="Proteomes" id="UP001219518">
    <property type="component" value="Unassembled WGS sequence"/>
</dbReference>
<evidence type="ECO:0000313" key="6">
    <source>
        <dbReference type="EMBL" id="KAK3931147.1"/>
    </source>
</evidence>
<dbReference type="InterPro" id="IPR021625">
    <property type="entry name" value="PI31_Prot_N"/>
</dbReference>
<feature type="compositionally biased region" description="Polar residues" evidence="4">
    <location>
        <begin position="150"/>
        <end position="169"/>
    </location>
</feature>
<evidence type="ECO:0000313" key="7">
    <source>
        <dbReference type="Proteomes" id="UP001219518"/>
    </source>
</evidence>
<sequence>MSAGFFGLELGFRTVSEAVKRKDDVIVVIVHWFLTRHGFRCIGLGDDKTLSGSENGSELLPDGWSDPETYSLRYVFDGDLFILRGVRADETLILNLLHTPDLNVSNLAVNVNEVVANTNGSVENMVPTHAALIDRIRKELVGPVTKKVSSEATTQTAYQNPNAHPSHPSSIDDVHRDPLRVPIGVGGPGPRPRLDPFNYGRSDLDPLGVGGPGRGGLGGMLFDPFQRGRGMEPPGGLPRGRVPGARFDPIGPPGIGRPGRGFEPDPDHLPPPGYDDMFM</sequence>
<evidence type="ECO:0000256" key="1">
    <source>
        <dbReference type="ARBA" id="ARBA00006405"/>
    </source>
</evidence>
<protein>
    <recommendedName>
        <fullName evidence="2">Proteasome inhibitor PI31 subunit</fullName>
    </recommendedName>
</protein>
<dbReference type="GO" id="GO:0000502">
    <property type="term" value="C:proteasome complex"/>
    <property type="evidence" value="ECO:0007669"/>
    <property type="project" value="UniProtKB-KW"/>
</dbReference>